<dbReference type="KEGG" id="tnl:113499051"/>
<accession>A0A7E5W4L2</accession>
<dbReference type="Proteomes" id="UP000322000">
    <property type="component" value="Chromosome 11"/>
</dbReference>
<sequence>MKILVISFAVTSFYFMSNMHRGIHAQYQQVYPSPNGTFKFMKFEWMNRGGYNISTCLKDLMNCWEVMRGDVICAHAKHTQTICEHMKEECSDYYGYLDNWYHGFSMMEAVCHDGEYQQYSRRKISPK</sequence>
<dbReference type="GeneID" id="113499051"/>
<protein>
    <submittedName>
        <fullName evidence="2">Uncharacterized protein LOC113499051 isoform X1</fullName>
    </submittedName>
</protein>
<proteinExistence type="predicted"/>
<dbReference type="OrthoDB" id="7451230at2759"/>
<evidence type="ECO:0000313" key="1">
    <source>
        <dbReference type="Proteomes" id="UP000322000"/>
    </source>
</evidence>
<gene>
    <name evidence="2" type="primary">LOC113499051</name>
</gene>
<evidence type="ECO:0000313" key="2">
    <source>
        <dbReference type="RefSeq" id="XP_026735186.1"/>
    </source>
</evidence>
<dbReference type="AlphaFoldDB" id="A0A7E5W4L2"/>
<organism evidence="1 2">
    <name type="scientific">Trichoplusia ni</name>
    <name type="common">Cabbage looper</name>
    <dbReference type="NCBI Taxonomy" id="7111"/>
    <lineage>
        <taxon>Eukaryota</taxon>
        <taxon>Metazoa</taxon>
        <taxon>Ecdysozoa</taxon>
        <taxon>Arthropoda</taxon>
        <taxon>Hexapoda</taxon>
        <taxon>Insecta</taxon>
        <taxon>Pterygota</taxon>
        <taxon>Neoptera</taxon>
        <taxon>Endopterygota</taxon>
        <taxon>Lepidoptera</taxon>
        <taxon>Glossata</taxon>
        <taxon>Ditrysia</taxon>
        <taxon>Noctuoidea</taxon>
        <taxon>Noctuidae</taxon>
        <taxon>Plusiinae</taxon>
        <taxon>Trichoplusia</taxon>
    </lineage>
</organism>
<reference evidence="2" key="1">
    <citation type="submission" date="2025-08" db="UniProtKB">
        <authorList>
            <consortium name="RefSeq"/>
        </authorList>
    </citation>
    <scope>IDENTIFICATION</scope>
</reference>
<dbReference type="RefSeq" id="XP_026735186.1">
    <property type="nucleotide sequence ID" value="XM_026879385.1"/>
</dbReference>
<keyword evidence="1" id="KW-1185">Reference proteome</keyword>
<name>A0A7E5W4L2_TRINI</name>
<dbReference type="InParanoid" id="A0A7E5W4L2"/>